<feature type="compositionally biased region" description="Basic and acidic residues" evidence="1">
    <location>
        <begin position="29"/>
        <end position="49"/>
    </location>
</feature>
<dbReference type="EMBL" id="PZQS01000005">
    <property type="protein sequence ID" value="PVD31112.1"/>
    <property type="molecule type" value="Genomic_DNA"/>
</dbReference>
<comment type="caution">
    <text evidence="2">The sequence shown here is derived from an EMBL/GenBank/DDBJ whole genome shotgun (WGS) entry which is preliminary data.</text>
</comment>
<evidence type="ECO:0000256" key="1">
    <source>
        <dbReference type="SAM" id="MobiDB-lite"/>
    </source>
</evidence>
<feature type="region of interest" description="Disordered" evidence="1">
    <location>
        <begin position="17"/>
        <end position="49"/>
    </location>
</feature>
<dbReference type="Proteomes" id="UP000245119">
    <property type="component" value="Linkage Group LG5"/>
</dbReference>
<gene>
    <name evidence="2" type="ORF">C0Q70_10390</name>
</gene>
<accession>A0A2T7PCH6</accession>
<organism evidence="2 3">
    <name type="scientific">Pomacea canaliculata</name>
    <name type="common">Golden apple snail</name>
    <dbReference type="NCBI Taxonomy" id="400727"/>
    <lineage>
        <taxon>Eukaryota</taxon>
        <taxon>Metazoa</taxon>
        <taxon>Spiralia</taxon>
        <taxon>Lophotrochozoa</taxon>
        <taxon>Mollusca</taxon>
        <taxon>Gastropoda</taxon>
        <taxon>Caenogastropoda</taxon>
        <taxon>Architaenioglossa</taxon>
        <taxon>Ampullarioidea</taxon>
        <taxon>Ampullariidae</taxon>
        <taxon>Pomacea</taxon>
    </lineage>
</organism>
<keyword evidence="3" id="KW-1185">Reference proteome</keyword>
<evidence type="ECO:0000313" key="2">
    <source>
        <dbReference type="EMBL" id="PVD31112.1"/>
    </source>
</evidence>
<reference evidence="2 3" key="1">
    <citation type="submission" date="2018-04" db="EMBL/GenBank/DDBJ databases">
        <title>The genome of golden apple snail Pomacea canaliculata provides insight into stress tolerance and invasive adaptation.</title>
        <authorList>
            <person name="Liu C."/>
            <person name="Liu B."/>
            <person name="Ren Y."/>
            <person name="Zhang Y."/>
            <person name="Wang H."/>
            <person name="Li S."/>
            <person name="Jiang F."/>
            <person name="Yin L."/>
            <person name="Zhang G."/>
            <person name="Qian W."/>
            <person name="Fan W."/>
        </authorList>
    </citation>
    <scope>NUCLEOTIDE SEQUENCE [LARGE SCALE GENOMIC DNA]</scope>
    <source>
        <strain evidence="2">SZHN2017</strain>
        <tissue evidence="2">Muscle</tissue>
    </source>
</reference>
<protein>
    <submittedName>
        <fullName evidence="2">Uncharacterized protein</fullName>
    </submittedName>
</protein>
<evidence type="ECO:0000313" key="3">
    <source>
        <dbReference type="Proteomes" id="UP000245119"/>
    </source>
</evidence>
<name>A0A2T7PCH6_POMCA</name>
<dbReference type="AlphaFoldDB" id="A0A2T7PCH6"/>
<proteinExistence type="predicted"/>
<sequence>MDEGMVWKIAGQRLTTVMRPQSHGAARAPGREDRPDDREGKEMTLEEDGVQHTEFTELGRLDLARHYTNNAETTV</sequence>